<evidence type="ECO:0000313" key="7">
    <source>
        <dbReference type="EMBL" id="ATB68268.1"/>
    </source>
</evidence>
<feature type="domain" description="Peptide methionine sulphoxide reductase MsrA" evidence="6">
    <location>
        <begin position="30"/>
        <end position="179"/>
    </location>
</feature>
<dbReference type="KEGG" id="sulj:SJPD1_0139"/>
<comment type="similarity">
    <text evidence="4">Belongs to the MsrA Met sulfoxide reductase family.</text>
</comment>
<dbReference type="Proteomes" id="UP000217349">
    <property type="component" value="Chromosome"/>
</dbReference>
<dbReference type="AlphaFoldDB" id="A0A290HKP0"/>
<comment type="function">
    <text evidence="4">Has an important function as a repair enzyme for proteins that have been inactivated by oxidation. Catalyzes the reversible oxidation-reduction of methionine sulfoxide in proteins to methionine.</text>
</comment>
<sequence>MKKAFFLSMALLIVNTHFFAKENLMKTEVATLGGGCFWCLEAVFEETRGVVDVVNGYAGGDVKAPSYEQVSRGTTGHAEVVQITFDPAIISYEALLKIFWLIHDPTSLNRQGNDAGTQYRSVIFYHDVNQKEKAEASIKEFSSKFTKPIVTEIKPLETFYKAEAYHQDYFKNNPNQGYCMFVVSPKVAHFKHEYQDLVK</sequence>
<feature type="chain" id="PRO_5012561265" description="Peptide methionine sulfoxide reductase MsrA" evidence="5">
    <location>
        <begin position="21"/>
        <end position="199"/>
    </location>
</feature>
<accession>A0A290HKP0</accession>
<feature type="signal peptide" evidence="5">
    <location>
        <begin position="1"/>
        <end position="20"/>
    </location>
</feature>
<dbReference type="Pfam" id="PF01625">
    <property type="entry name" value="PMSR"/>
    <property type="match status" value="1"/>
</dbReference>
<name>A0A290HKP0_9BACT</name>
<evidence type="ECO:0000256" key="3">
    <source>
        <dbReference type="ARBA" id="ARBA00048782"/>
    </source>
</evidence>
<proteinExistence type="inferred from homology"/>
<dbReference type="PANTHER" id="PTHR43774:SF1">
    <property type="entry name" value="PEPTIDE METHIONINE SULFOXIDE REDUCTASE MSRA 2"/>
    <property type="match status" value="1"/>
</dbReference>
<protein>
    <recommendedName>
        <fullName evidence="4">Peptide methionine sulfoxide reductase MsrA</fullName>
        <shortName evidence="4">Protein-methionine-S-oxide reductase</shortName>
        <ecNumber evidence="4">1.8.4.11</ecNumber>
    </recommendedName>
    <alternativeName>
        <fullName evidence="4">Peptide-methionine (S)-S-oxide reductase</fullName>
        <shortName evidence="4">Peptide Met(O) reductase</shortName>
    </alternativeName>
</protein>
<dbReference type="SUPFAM" id="SSF55068">
    <property type="entry name" value="Peptide methionine sulfoxide reductase"/>
    <property type="match status" value="1"/>
</dbReference>
<evidence type="ECO:0000256" key="1">
    <source>
        <dbReference type="ARBA" id="ARBA00023002"/>
    </source>
</evidence>
<evidence type="ECO:0000256" key="5">
    <source>
        <dbReference type="SAM" id="SignalP"/>
    </source>
</evidence>
<dbReference type="Gene3D" id="3.30.1060.10">
    <property type="entry name" value="Peptide methionine sulphoxide reductase MsrA"/>
    <property type="match status" value="1"/>
</dbReference>
<evidence type="ECO:0000313" key="8">
    <source>
        <dbReference type="Proteomes" id="UP000217349"/>
    </source>
</evidence>
<dbReference type="GO" id="GO:0008113">
    <property type="term" value="F:peptide-methionine (S)-S-oxide reductase activity"/>
    <property type="evidence" value="ECO:0007669"/>
    <property type="project" value="UniProtKB-UniRule"/>
</dbReference>
<evidence type="ECO:0000256" key="4">
    <source>
        <dbReference type="HAMAP-Rule" id="MF_01401"/>
    </source>
</evidence>
<reference evidence="8" key="1">
    <citation type="submission" date="2017-09" db="EMBL/GenBank/DDBJ databases">
        <title>The complete genome of Sulfurospirillum sp. JPD-1.</title>
        <authorList>
            <person name="Goris T."/>
        </authorList>
    </citation>
    <scope>NUCLEOTIDE SEQUENCE [LARGE SCALE GENOMIC DNA]</scope>
    <source>
        <strain evidence="8">JPD-1</strain>
    </source>
</reference>
<organism evidence="7 8">
    <name type="scientific">Sulfurospirillum diekertiae</name>
    <dbReference type="NCBI Taxonomy" id="1854492"/>
    <lineage>
        <taxon>Bacteria</taxon>
        <taxon>Pseudomonadati</taxon>
        <taxon>Campylobacterota</taxon>
        <taxon>Epsilonproteobacteria</taxon>
        <taxon>Campylobacterales</taxon>
        <taxon>Sulfurospirillaceae</taxon>
        <taxon>Sulfurospirillum</taxon>
    </lineage>
</organism>
<dbReference type="InterPro" id="IPR002569">
    <property type="entry name" value="Met_Sox_Rdtase_MsrA_dom"/>
</dbReference>
<comment type="catalytic activity">
    <reaction evidence="3 4">
        <text>[thioredoxin]-disulfide + L-methionine + H2O = L-methionine (S)-S-oxide + [thioredoxin]-dithiol</text>
        <dbReference type="Rhea" id="RHEA:19993"/>
        <dbReference type="Rhea" id="RHEA-COMP:10698"/>
        <dbReference type="Rhea" id="RHEA-COMP:10700"/>
        <dbReference type="ChEBI" id="CHEBI:15377"/>
        <dbReference type="ChEBI" id="CHEBI:29950"/>
        <dbReference type="ChEBI" id="CHEBI:50058"/>
        <dbReference type="ChEBI" id="CHEBI:57844"/>
        <dbReference type="ChEBI" id="CHEBI:58772"/>
        <dbReference type="EC" id="1.8.4.11"/>
    </reaction>
</comment>
<dbReference type="InterPro" id="IPR036509">
    <property type="entry name" value="Met_Sox_Rdtase_MsrA_sf"/>
</dbReference>
<feature type="active site" evidence="4">
    <location>
        <position position="36"/>
    </location>
</feature>
<comment type="catalytic activity">
    <reaction evidence="2 4">
        <text>L-methionyl-[protein] + [thioredoxin]-disulfide + H2O = L-methionyl-(S)-S-oxide-[protein] + [thioredoxin]-dithiol</text>
        <dbReference type="Rhea" id="RHEA:14217"/>
        <dbReference type="Rhea" id="RHEA-COMP:10698"/>
        <dbReference type="Rhea" id="RHEA-COMP:10700"/>
        <dbReference type="Rhea" id="RHEA-COMP:12313"/>
        <dbReference type="Rhea" id="RHEA-COMP:12315"/>
        <dbReference type="ChEBI" id="CHEBI:15377"/>
        <dbReference type="ChEBI" id="CHEBI:16044"/>
        <dbReference type="ChEBI" id="CHEBI:29950"/>
        <dbReference type="ChEBI" id="CHEBI:44120"/>
        <dbReference type="ChEBI" id="CHEBI:50058"/>
        <dbReference type="EC" id="1.8.4.11"/>
    </reaction>
</comment>
<dbReference type="EMBL" id="CP023275">
    <property type="protein sequence ID" value="ATB68268.1"/>
    <property type="molecule type" value="Genomic_DNA"/>
</dbReference>
<dbReference type="NCBIfam" id="TIGR00401">
    <property type="entry name" value="msrA"/>
    <property type="match status" value="1"/>
</dbReference>
<keyword evidence="1 4" id="KW-0560">Oxidoreductase</keyword>
<evidence type="ECO:0000256" key="2">
    <source>
        <dbReference type="ARBA" id="ARBA00047806"/>
    </source>
</evidence>
<dbReference type="PANTHER" id="PTHR43774">
    <property type="entry name" value="PEPTIDE METHIONINE SULFOXIDE REDUCTASE"/>
    <property type="match status" value="1"/>
</dbReference>
<dbReference type="GO" id="GO:0033744">
    <property type="term" value="F:L-methionine:thioredoxin-disulfide S-oxidoreductase activity"/>
    <property type="evidence" value="ECO:0007669"/>
    <property type="project" value="RHEA"/>
</dbReference>
<gene>
    <name evidence="4" type="primary">msrA</name>
    <name evidence="7" type="ORF">SJPD1_0139</name>
</gene>
<dbReference type="HAMAP" id="MF_01401">
    <property type="entry name" value="MsrA"/>
    <property type="match status" value="1"/>
</dbReference>
<keyword evidence="5" id="KW-0732">Signal</keyword>
<dbReference type="EC" id="1.8.4.11" evidence="4"/>
<evidence type="ECO:0000259" key="6">
    <source>
        <dbReference type="Pfam" id="PF01625"/>
    </source>
</evidence>